<reference evidence="9 10" key="1">
    <citation type="journal article" date="2009" name="Nature">
        <title>Evolution of pathogenicity and sexual reproduction in eight Candida genomes.</title>
        <authorList>
            <person name="Butler G."/>
            <person name="Rasmussen M.D."/>
            <person name="Lin M.F."/>
            <person name="Santos M.A."/>
            <person name="Sakthikumar S."/>
            <person name="Munro C.A."/>
            <person name="Rheinbay E."/>
            <person name="Grabherr M."/>
            <person name="Forche A."/>
            <person name="Reedy J.L."/>
            <person name="Agrafioti I."/>
            <person name="Arnaud M.B."/>
            <person name="Bates S."/>
            <person name="Brown A.J."/>
            <person name="Brunke S."/>
            <person name="Costanzo M.C."/>
            <person name="Fitzpatrick D.A."/>
            <person name="de Groot P.W."/>
            <person name="Harris D."/>
            <person name="Hoyer L.L."/>
            <person name="Hube B."/>
            <person name="Klis F.M."/>
            <person name="Kodira C."/>
            <person name="Lennard N."/>
            <person name="Logue M.E."/>
            <person name="Martin R."/>
            <person name="Neiman A.M."/>
            <person name="Nikolaou E."/>
            <person name="Quail M.A."/>
            <person name="Quinn J."/>
            <person name="Santos M.C."/>
            <person name="Schmitzberger F.F."/>
            <person name="Sherlock G."/>
            <person name="Shah P."/>
            <person name="Silverstein K.A."/>
            <person name="Skrzypek M.S."/>
            <person name="Soll D."/>
            <person name="Staggs R."/>
            <person name="Stansfield I."/>
            <person name="Stumpf M.P."/>
            <person name="Sudbery P.E."/>
            <person name="Srikantha T."/>
            <person name="Zeng Q."/>
            <person name="Berman J."/>
            <person name="Berriman M."/>
            <person name="Heitman J."/>
            <person name="Gow N.A."/>
            <person name="Lorenz M.C."/>
            <person name="Birren B.W."/>
            <person name="Kellis M."/>
            <person name="Cuomo C.A."/>
        </authorList>
    </citation>
    <scope>NUCLEOTIDE SEQUENCE [LARGE SCALE GENOMIC DNA]</scope>
    <source>
        <strain evidence="10">ATCC 6260 / CBS 566 / DSM 6381 / JCM 1539 / NBRC 10279 / NRRL Y-324</strain>
    </source>
</reference>
<evidence type="ECO:0000256" key="4">
    <source>
        <dbReference type="ARBA" id="ARBA00022989"/>
    </source>
</evidence>
<dbReference type="eggNOG" id="KOG1303">
    <property type="taxonomic scope" value="Eukaryota"/>
</dbReference>
<keyword evidence="3 7" id="KW-0812">Transmembrane</keyword>
<dbReference type="KEGG" id="pgu:PGUG_02281"/>
<feature type="transmembrane region" description="Helical" evidence="7">
    <location>
        <begin position="302"/>
        <end position="322"/>
    </location>
</feature>
<feature type="region of interest" description="Disordered" evidence="6">
    <location>
        <begin position="33"/>
        <end position="89"/>
    </location>
</feature>
<dbReference type="Proteomes" id="UP000001997">
    <property type="component" value="Unassembled WGS sequence"/>
</dbReference>
<organism evidence="9 10">
    <name type="scientific">Meyerozyma guilliermondii (strain ATCC 6260 / CBS 566 / DSM 6381 / JCM 1539 / NBRC 10279 / NRRL Y-324)</name>
    <name type="common">Yeast</name>
    <name type="synonym">Candida guilliermondii</name>
    <dbReference type="NCBI Taxonomy" id="294746"/>
    <lineage>
        <taxon>Eukaryota</taxon>
        <taxon>Fungi</taxon>
        <taxon>Dikarya</taxon>
        <taxon>Ascomycota</taxon>
        <taxon>Saccharomycotina</taxon>
        <taxon>Pichiomycetes</taxon>
        <taxon>Debaryomycetaceae</taxon>
        <taxon>Meyerozyma</taxon>
    </lineage>
</organism>
<sequence length="520" mass="56760">MPSSRRSSFLNAGGRNSISNFASSYTRAQKFLAVERGPSEEDLSPCTSPETPAAEGSISIRPSGQSESAIDDEESSVGNSPHQFNRIDTFDFPHDETTTLIRRSSHSSSTIARTGESTVPQTIFNSMNTLIGIGMLSLPFGFRLSGWIFGTIILASSSYITGMTAKMLGRILKRYPSLNSYGDIAEQTGHKSSIGSKTAHYVVTAIFIVDLLGALVELVILFGDSFFLLYPQIPKPAYKAILILASFCLSFLSLSTLSFLSLLGLLCTNALIVILIICGFFTSNSPGSLLHPSATSWWPKSAMEVFMSLGIFMAPWGGHPVFPELYRDMRHPLKYPKVANTSFFLVFDLNYLVAVAGYLMFGSQCEDSITKNLMSNANFPSWVTPAICILMGLLPISKIPLLAKPVVNVYESYFHLGSSTIVVKNGQREENYSTGQIVSRMVFFAFMLAMSLVFTSFGKVLAFLGSAVVFTMCMTCPLLFYLVLMKDQITSFQRTLLYIGVAVGFVCSVVGTIASISIVT</sequence>
<feature type="domain" description="Amino acid transporter transmembrane" evidence="8">
    <location>
        <begin position="116"/>
        <end position="516"/>
    </location>
</feature>
<dbReference type="PANTHER" id="PTHR22950:SF349">
    <property type="entry name" value="AMINO ACID TRANSPORTER TRANSMEMBRANE DOMAIN-CONTAINING PROTEIN"/>
    <property type="match status" value="1"/>
</dbReference>
<evidence type="ECO:0000256" key="7">
    <source>
        <dbReference type="SAM" id="Phobius"/>
    </source>
</evidence>
<keyword evidence="5 7" id="KW-0472">Membrane</keyword>
<dbReference type="AlphaFoldDB" id="A5DG80"/>
<dbReference type="STRING" id="294746.A5DG80"/>
<protein>
    <recommendedName>
        <fullName evidence="8">Amino acid transporter transmembrane domain-containing protein</fullName>
    </recommendedName>
</protein>
<evidence type="ECO:0000259" key="8">
    <source>
        <dbReference type="Pfam" id="PF01490"/>
    </source>
</evidence>
<evidence type="ECO:0000256" key="2">
    <source>
        <dbReference type="ARBA" id="ARBA00008066"/>
    </source>
</evidence>
<feature type="transmembrane region" description="Helical" evidence="7">
    <location>
        <begin position="382"/>
        <end position="403"/>
    </location>
</feature>
<comment type="similarity">
    <text evidence="2">Belongs to the amino acid/polyamine transporter 2 family.</text>
</comment>
<feature type="transmembrane region" description="Helical" evidence="7">
    <location>
        <begin position="460"/>
        <end position="484"/>
    </location>
</feature>
<feature type="transmembrane region" description="Helical" evidence="7">
    <location>
        <begin position="236"/>
        <end position="255"/>
    </location>
</feature>
<dbReference type="GO" id="GO:0015179">
    <property type="term" value="F:L-amino acid transmembrane transporter activity"/>
    <property type="evidence" value="ECO:0007669"/>
    <property type="project" value="TreeGrafter"/>
</dbReference>
<dbReference type="Pfam" id="PF01490">
    <property type="entry name" value="Aa_trans"/>
    <property type="match status" value="1"/>
</dbReference>
<proteinExistence type="inferred from homology"/>
<keyword evidence="4 7" id="KW-1133">Transmembrane helix</keyword>
<evidence type="ECO:0000313" key="10">
    <source>
        <dbReference type="Proteomes" id="UP000001997"/>
    </source>
</evidence>
<dbReference type="RefSeq" id="XP_001486610.2">
    <property type="nucleotide sequence ID" value="XM_001486560.1"/>
</dbReference>
<feature type="transmembrane region" description="Helical" evidence="7">
    <location>
        <begin position="437"/>
        <end position="454"/>
    </location>
</feature>
<dbReference type="PANTHER" id="PTHR22950">
    <property type="entry name" value="AMINO ACID TRANSPORTER"/>
    <property type="match status" value="1"/>
</dbReference>
<dbReference type="InterPro" id="IPR013057">
    <property type="entry name" value="AA_transpt_TM"/>
</dbReference>
<dbReference type="VEuPathDB" id="FungiDB:PGUG_02281"/>
<evidence type="ECO:0000256" key="6">
    <source>
        <dbReference type="SAM" id="MobiDB-lite"/>
    </source>
</evidence>
<dbReference type="InParanoid" id="A5DG80"/>
<feature type="transmembrane region" description="Helical" evidence="7">
    <location>
        <begin position="201"/>
        <end position="230"/>
    </location>
</feature>
<feature type="transmembrane region" description="Helical" evidence="7">
    <location>
        <begin position="262"/>
        <end position="282"/>
    </location>
</feature>
<feature type="transmembrane region" description="Helical" evidence="7">
    <location>
        <begin position="496"/>
        <end position="519"/>
    </location>
</feature>
<evidence type="ECO:0000256" key="1">
    <source>
        <dbReference type="ARBA" id="ARBA00004141"/>
    </source>
</evidence>
<dbReference type="OMA" id="AICYTVC"/>
<accession>A5DG80</accession>
<dbReference type="EMBL" id="CH408156">
    <property type="protein sequence ID" value="EDK38183.2"/>
    <property type="molecule type" value="Genomic_DNA"/>
</dbReference>
<evidence type="ECO:0000256" key="5">
    <source>
        <dbReference type="ARBA" id="ARBA00023136"/>
    </source>
</evidence>
<dbReference type="GO" id="GO:0005774">
    <property type="term" value="C:vacuolar membrane"/>
    <property type="evidence" value="ECO:0007669"/>
    <property type="project" value="TreeGrafter"/>
</dbReference>
<dbReference type="OrthoDB" id="655540at2759"/>
<dbReference type="GeneID" id="5128104"/>
<name>A5DG80_PICGU</name>
<feature type="transmembrane region" description="Helical" evidence="7">
    <location>
        <begin position="147"/>
        <end position="165"/>
    </location>
</feature>
<dbReference type="HOGENOM" id="CLU_009646_8_2_1"/>
<gene>
    <name evidence="9" type="ORF">PGUG_02281</name>
</gene>
<keyword evidence="10" id="KW-1185">Reference proteome</keyword>
<comment type="subcellular location">
    <subcellularLocation>
        <location evidence="1">Membrane</location>
        <topology evidence="1">Multi-pass membrane protein</topology>
    </subcellularLocation>
</comment>
<evidence type="ECO:0000313" key="9">
    <source>
        <dbReference type="EMBL" id="EDK38183.2"/>
    </source>
</evidence>
<evidence type="ECO:0000256" key="3">
    <source>
        <dbReference type="ARBA" id="ARBA00022692"/>
    </source>
</evidence>
<feature type="transmembrane region" description="Helical" evidence="7">
    <location>
        <begin position="343"/>
        <end position="362"/>
    </location>
</feature>